<accession>A0A218WQ32</accession>
<evidence type="ECO:0000313" key="2">
    <source>
        <dbReference type="EMBL" id="OWM74589.1"/>
    </source>
</evidence>
<evidence type="ECO:0000313" key="3">
    <source>
        <dbReference type="Proteomes" id="UP000197138"/>
    </source>
</evidence>
<reference evidence="4" key="3">
    <citation type="journal article" date="2020" name="Plant Biotechnol. J.">
        <title>The pomegranate (Punica granatum L.) draft genome dissects genetic divergence between soft- and hard-seeded cultivars.</title>
        <authorList>
            <person name="Luo X."/>
            <person name="Li H."/>
            <person name="Wu Z."/>
            <person name="Yao W."/>
            <person name="Zhao P."/>
            <person name="Cao D."/>
            <person name="Yu H."/>
            <person name="Li K."/>
            <person name="Poudel K."/>
            <person name="Zhao D."/>
            <person name="Zhang F."/>
            <person name="Xia X."/>
            <person name="Chen L."/>
            <person name="Wang Q."/>
            <person name="Jing D."/>
            <person name="Cao S."/>
        </authorList>
    </citation>
    <scope>NUCLEOTIDE SEQUENCE [LARGE SCALE GENOMIC DNA]</scope>
</reference>
<proteinExistence type="predicted"/>
<keyword evidence="4" id="KW-1185">Reference proteome</keyword>
<reference evidence="5" key="4">
    <citation type="submission" date="2025-04" db="UniProtKB">
        <authorList>
            <consortium name="RefSeq"/>
        </authorList>
    </citation>
    <scope>IDENTIFICATION</scope>
    <source>
        <tissue evidence="5">Leaf</tissue>
    </source>
</reference>
<dbReference type="RefSeq" id="XP_031399557.1">
    <property type="nucleotide sequence ID" value="XM_031543697.1"/>
</dbReference>
<sequence>MGKAKVETLVCKGTKIRRRAYSRNYLYEIEVYKPTNQNFSFQHVDKLTRRRSQGQDVCIHKLCQERFAEVDILCDQRRGFLATVLVGGPHLHSSANVFLFFKIESNPTSQPYLHSNNSARKSASNMAPKGENILKGTDKMEFTFIHIMLEKFKRTHTTYWKLRDWEEMNVEMEMQFHDVNWAFISSSRRPCTSSSLNCFIILESDGMKTPTPSRRTRPLRLSKPEAARTTNY</sequence>
<feature type="region of interest" description="Disordered" evidence="1">
    <location>
        <begin position="207"/>
        <end position="232"/>
    </location>
</feature>
<evidence type="ECO:0000313" key="4">
    <source>
        <dbReference type="Proteomes" id="UP000515151"/>
    </source>
</evidence>
<protein>
    <submittedName>
        <fullName evidence="5">Uncharacterized protein LOC116209934 isoform X1</fullName>
    </submittedName>
</protein>
<evidence type="ECO:0000256" key="1">
    <source>
        <dbReference type="SAM" id="MobiDB-lite"/>
    </source>
</evidence>
<evidence type="ECO:0000313" key="5">
    <source>
        <dbReference type="RefSeq" id="XP_031399557.1"/>
    </source>
</evidence>
<organism evidence="2 3">
    <name type="scientific">Punica granatum</name>
    <name type="common">Pomegranate</name>
    <dbReference type="NCBI Taxonomy" id="22663"/>
    <lineage>
        <taxon>Eukaryota</taxon>
        <taxon>Viridiplantae</taxon>
        <taxon>Streptophyta</taxon>
        <taxon>Embryophyta</taxon>
        <taxon>Tracheophyta</taxon>
        <taxon>Spermatophyta</taxon>
        <taxon>Magnoliopsida</taxon>
        <taxon>eudicotyledons</taxon>
        <taxon>Gunneridae</taxon>
        <taxon>Pentapetalae</taxon>
        <taxon>rosids</taxon>
        <taxon>malvids</taxon>
        <taxon>Myrtales</taxon>
        <taxon>Lythraceae</taxon>
        <taxon>Punica</taxon>
    </lineage>
</organism>
<reference evidence="2" key="2">
    <citation type="submission" date="2017-06" db="EMBL/GenBank/DDBJ databases">
        <title>The pomegranate genome and the genomics of punicalagin biosynthesis.</title>
        <authorList>
            <person name="Xu C."/>
        </authorList>
    </citation>
    <scope>NUCLEOTIDE SEQUENCE [LARGE SCALE GENOMIC DNA]</scope>
    <source>
        <tissue evidence="2">Fresh leaf</tissue>
    </source>
</reference>
<reference evidence="3" key="1">
    <citation type="journal article" date="2017" name="Plant J.">
        <title>The pomegranate (Punica granatum L.) genome and the genomics of punicalagin biosynthesis.</title>
        <authorList>
            <person name="Qin G."/>
            <person name="Xu C."/>
            <person name="Ming R."/>
            <person name="Tang H."/>
            <person name="Guyot R."/>
            <person name="Kramer E.M."/>
            <person name="Hu Y."/>
            <person name="Yi X."/>
            <person name="Qi Y."/>
            <person name="Xu X."/>
            <person name="Gao Z."/>
            <person name="Pan H."/>
            <person name="Jian J."/>
            <person name="Tian Y."/>
            <person name="Yue Z."/>
            <person name="Xu Y."/>
        </authorList>
    </citation>
    <scope>NUCLEOTIDE SEQUENCE [LARGE SCALE GENOMIC DNA]</scope>
    <source>
        <strain evidence="3">cv. Dabenzi</strain>
    </source>
</reference>
<dbReference type="EMBL" id="MTKT01003711">
    <property type="protein sequence ID" value="OWM74589.1"/>
    <property type="molecule type" value="Genomic_DNA"/>
</dbReference>
<dbReference type="Proteomes" id="UP000515151">
    <property type="component" value="Chromosome 6"/>
</dbReference>
<gene>
    <name evidence="5" type="primary">LOC116209934</name>
    <name evidence="2" type="ORF">CDL15_Pgr005169</name>
</gene>
<name>A0A218WQ32_PUNGR</name>
<dbReference type="AlphaFoldDB" id="A0A218WQ32"/>
<dbReference type="GeneID" id="116209934"/>
<dbReference type="Proteomes" id="UP000197138">
    <property type="component" value="Unassembled WGS sequence"/>
</dbReference>